<keyword evidence="2" id="KW-1185">Reference proteome</keyword>
<dbReference type="Proteomes" id="UP000288079">
    <property type="component" value="Unassembled WGS sequence"/>
</dbReference>
<dbReference type="Pfam" id="PF17170">
    <property type="entry name" value="DUF5128"/>
    <property type="match status" value="1"/>
</dbReference>
<accession>A0A401LTM7</accession>
<organism evidence="1 2">
    <name type="scientific">Bacteroides faecalis</name>
    <dbReference type="NCBI Taxonomy" id="2447885"/>
    <lineage>
        <taxon>Bacteria</taxon>
        <taxon>Pseudomonadati</taxon>
        <taxon>Bacteroidota</taxon>
        <taxon>Bacteroidia</taxon>
        <taxon>Bacteroidales</taxon>
        <taxon>Bacteroidaceae</taxon>
        <taxon>Bacteroides</taxon>
    </lineage>
</organism>
<name>A0A401LTM7_9BACE</name>
<evidence type="ECO:0000313" key="2">
    <source>
        <dbReference type="Proteomes" id="UP000288079"/>
    </source>
</evidence>
<sequence length="393" mass="45537">MKELRIVLIFSLAVLLSNCVNNKNMQNDKDSLVIELNFNNSVDIHDVGLIDSIDILRLSNDAILGQVDKIVKHNNCIFLLDAFITKSVFVYDLSGNFIKQLVTIGKGPKECLQPMDIFVDKKENILAVVSRTDRKLLKYNLDNLNLMSVEKLPKPFFFLSNIENGYAGCMNNLIDDNKPFNLWTMSSSFELKNSLFKIPSSWNSIASGNIQPFSRYNDKVYYIQPYDFNIYCVDEKENKVSYKYDLGSNTWPSDIKEYEDIKRINESSPDRYIGGFYTFQETQNYLITRTVFKNEELLGVYNKKTRETYVAKPSSYSDKYLISFGKIIGMDENAIYSLVTAESVNKIIVGKDKYNDFESMYPIQVKNLREKFKGVFISEEYNPFLLIHYFSEE</sequence>
<reference evidence="1 2" key="1">
    <citation type="submission" date="2018-10" db="EMBL/GenBank/DDBJ databases">
        <title>Draft Genome Sequence of Bacteroides sp. KCTC 15687.</title>
        <authorList>
            <person name="Yu S.Y."/>
            <person name="Kim J.S."/>
            <person name="Oh B.S."/>
            <person name="Park S.H."/>
            <person name="Kang S.W."/>
            <person name="Park J.E."/>
            <person name="Choi S.H."/>
            <person name="Han K.I."/>
            <person name="Lee K.C."/>
            <person name="Eom M.K."/>
            <person name="Suh M.K."/>
            <person name="Lee D.H."/>
            <person name="Yoon H."/>
            <person name="Kim B."/>
            <person name="Yang S.J."/>
            <person name="Lee J.S."/>
            <person name="Lee J.H."/>
        </authorList>
    </citation>
    <scope>NUCLEOTIDE SEQUENCE [LARGE SCALE GENOMIC DNA]</scope>
    <source>
        <strain evidence="1 2">KCTC 15687</strain>
    </source>
</reference>
<gene>
    <name evidence="1" type="ORF">KGMB02408_17940</name>
</gene>
<comment type="caution">
    <text evidence="1">The sequence shown here is derived from an EMBL/GenBank/DDBJ whole genome shotgun (WGS) entry which is preliminary data.</text>
</comment>
<proteinExistence type="predicted"/>
<dbReference type="EMBL" id="BHWB01000004">
    <property type="protein sequence ID" value="GCB34849.1"/>
    <property type="molecule type" value="Genomic_DNA"/>
</dbReference>
<dbReference type="OrthoDB" id="1045157at2"/>
<dbReference type="AlphaFoldDB" id="A0A401LTM7"/>
<evidence type="ECO:0000313" key="1">
    <source>
        <dbReference type="EMBL" id="GCB34849.1"/>
    </source>
</evidence>
<dbReference type="SUPFAM" id="SSF63825">
    <property type="entry name" value="YWTD domain"/>
    <property type="match status" value="1"/>
</dbReference>
<dbReference type="RefSeq" id="WP_125040975.1">
    <property type="nucleotide sequence ID" value="NZ_BHWB01000004.1"/>
</dbReference>
<protein>
    <recommendedName>
        <fullName evidence="3">6-bladed beta-propeller</fullName>
    </recommendedName>
</protein>
<evidence type="ECO:0008006" key="3">
    <source>
        <dbReference type="Google" id="ProtNLM"/>
    </source>
</evidence>